<proteinExistence type="predicted"/>
<dbReference type="AlphaFoldDB" id="A0A0F9P0F0"/>
<comment type="caution">
    <text evidence="1">The sequence shown here is derived from an EMBL/GenBank/DDBJ whole genome shotgun (WGS) entry which is preliminary data.</text>
</comment>
<name>A0A0F9P0F0_9ZZZZ</name>
<gene>
    <name evidence="1" type="ORF">LCGC14_0961890</name>
</gene>
<accession>A0A0F9P0F0</accession>
<evidence type="ECO:0008006" key="2">
    <source>
        <dbReference type="Google" id="ProtNLM"/>
    </source>
</evidence>
<evidence type="ECO:0000313" key="1">
    <source>
        <dbReference type="EMBL" id="KKN17807.1"/>
    </source>
</evidence>
<reference evidence="1" key="1">
    <citation type="journal article" date="2015" name="Nature">
        <title>Complex archaea that bridge the gap between prokaryotes and eukaryotes.</title>
        <authorList>
            <person name="Spang A."/>
            <person name="Saw J.H."/>
            <person name="Jorgensen S.L."/>
            <person name="Zaremba-Niedzwiedzka K."/>
            <person name="Martijn J."/>
            <person name="Lind A.E."/>
            <person name="van Eijk R."/>
            <person name="Schleper C."/>
            <person name="Guy L."/>
            <person name="Ettema T.J."/>
        </authorList>
    </citation>
    <scope>NUCLEOTIDE SEQUENCE</scope>
</reference>
<protein>
    <recommendedName>
        <fullName evidence="2">HTH cro/C1-type domain-containing protein</fullName>
    </recommendedName>
</protein>
<dbReference type="GO" id="GO:0003677">
    <property type="term" value="F:DNA binding"/>
    <property type="evidence" value="ECO:0007669"/>
    <property type="project" value="InterPro"/>
</dbReference>
<dbReference type="InterPro" id="IPR010982">
    <property type="entry name" value="Lambda_DNA-bd_dom_sf"/>
</dbReference>
<dbReference type="SUPFAM" id="SSF47413">
    <property type="entry name" value="lambda repressor-like DNA-binding domains"/>
    <property type="match status" value="1"/>
</dbReference>
<organism evidence="1">
    <name type="scientific">marine sediment metagenome</name>
    <dbReference type="NCBI Taxonomy" id="412755"/>
    <lineage>
        <taxon>unclassified sequences</taxon>
        <taxon>metagenomes</taxon>
        <taxon>ecological metagenomes</taxon>
    </lineage>
</organism>
<sequence length="66" mass="7683">MDTYLDQLEARCAELGVNLEEICLRDGVAYTTLWRWRKGHTTPRQDTVQALFKRMARMKPRGSRAA</sequence>
<dbReference type="EMBL" id="LAZR01003486">
    <property type="protein sequence ID" value="KKN17807.1"/>
    <property type="molecule type" value="Genomic_DNA"/>
</dbReference>